<dbReference type="EMBL" id="CM037155">
    <property type="protein sequence ID" value="KAH7847054.1"/>
    <property type="molecule type" value="Genomic_DNA"/>
</dbReference>
<proteinExistence type="predicted"/>
<gene>
    <name evidence="1" type="ORF">Vadar_021379</name>
</gene>
<organism evidence="1 2">
    <name type="scientific">Vaccinium darrowii</name>
    <dbReference type="NCBI Taxonomy" id="229202"/>
    <lineage>
        <taxon>Eukaryota</taxon>
        <taxon>Viridiplantae</taxon>
        <taxon>Streptophyta</taxon>
        <taxon>Embryophyta</taxon>
        <taxon>Tracheophyta</taxon>
        <taxon>Spermatophyta</taxon>
        <taxon>Magnoliopsida</taxon>
        <taxon>eudicotyledons</taxon>
        <taxon>Gunneridae</taxon>
        <taxon>Pentapetalae</taxon>
        <taxon>asterids</taxon>
        <taxon>Ericales</taxon>
        <taxon>Ericaceae</taxon>
        <taxon>Vaccinioideae</taxon>
        <taxon>Vaccinieae</taxon>
        <taxon>Vaccinium</taxon>
    </lineage>
</organism>
<accession>A0ACB7Y0T2</accession>
<evidence type="ECO:0000313" key="2">
    <source>
        <dbReference type="Proteomes" id="UP000828048"/>
    </source>
</evidence>
<evidence type="ECO:0000313" key="1">
    <source>
        <dbReference type="EMBL" id="KAH7847054.1"/>
    </source>
</evidence>
<name>A0ACB7Y0T2_9ERIC</name>
<comment type="caution">
    <text evidence="1">The sequence shown here is derived from an EMBL/GenBank/DDBJ whole genome shotgun (WGS) entry which is preliminary data.</text>
</comment>
<keyword evidence="2" id="KW-1185">Reference proteome</keyword>
<dbReference type="Proteomes" id="UP000828048">
    <property type="component" value="Chromosome 5"/>
</dbReference>
<reference evidence="1 2" key="1">
    <citation type="journal article" date="2021" name="Hortic Res">
        <title>High-quality reference genome and annotation aids understanding of berry development for evergreen blueberry (Vaccinium darrowii).</title>
        <authorList>
            <person name="Yu J."/>
            <person name="Hulse-Kemp A.M."/>
            <person name="Babiker E."/>
            <person name="Staton M."/>
        </authorList>
    </citation>
    <scope>NUCLEOTIDE SEQUENCE [LARGE SCALE GENOMIC DNA]</scope>
    <source>
        <strain evidence="2">cv. NJ 8807/NJ 8810</strain>
        <tissue evidence="1">Young leaf</tissue>
    </source>
</reference>
<protein>
    <submittedName>
        <fullName evidence="1">Uncharacterized protein</fullName>
    </submittedName>
</protein>
<sequence>MVASSAARYCSKWETRGREATRGRKGWLEVHHHDFQRLLASGDRHHYRALHHRHHESAAPPHLQRPRPPPNASNLQSRHATRSKCSRPLLLGGGCIVVGDVLVRLGNHLNEERKGIGFCGVGVVFRGHLGNFLGSHSIVINNVKNKDETELEGGWVGFEAALNWGYDKIIVEVDKSNIARVMNGVSEIPPEFYDFNERFALERFKEFNFTSIPREGNSVAHLLSQIARVKQMHSALVDSKQLMLQVMELEREIVSQCFLESHGVPNFIHRIPGHLKKQHLSIGFFSHKGAGKCTVASHILLRGISGRIPAKNEERRAETFMMDTSETERSMASFQALHVERILPKEKNTVLKLPRAQFDVGRRRFVISDSPALAADVDIGVLVISAVEGEFDDAYKKGLQISETLQIAGANGGATKMIVVVNKMDIVNWSKDRYDEIKVKMTAFLKASGYNVDKDVQFLPVAAVDGSNMRTRVDESVCSWWTEGCLDEVLGGIEVAFPKALPRGNAEEYAALNVADPLPLMLDESLLAHDN</sequence>